<dbReference type="GO" id="GO:0048472">
    <property type="term" value="F:threonine-phosphate decarboxylase activity"/>
    <property type="evidence" value="ECO:0007669"/>
    <property type="project" value="InterPro"/>
</dbReference>
<evidence type="ECO:0000256" key="8">
    <source>
        <dbReference type="ARBA" id="ARBA00023136"/>
    </source>
</evidence>
<evidence type="ECO:0000256" key="1">
    <source>
        <dbReference type="ARBA" id="ARBA00004651"/>
    </source>
</evidence>
<gene>
    <name evidence="10" type="primary">cbiB_15</name>
    <name evidence="10" type="ORF">GALL_352800</name>
</gene>
<evidence type="ECO:0000256" key="3">
    <source>
        <dbReference type="ARBA" id="ARBA00006263"/>
    </source>
</evidence>
<protein>
    <submittedName>
        <fullName evidence="10">Cobalamin biosynthesis protein CbiB</fullName>
    </submittedName>
</protein>
<keyword evidence="8 9" id="KW-0472">Membrane</keyword>
<comment type="subcellular location">
    <subcellularLocation>
        <location evidence="1">Cell membrane</location>
        <topology evidence="1">Multi-pass membrane protein</topology>
    </subcellularLocation>
</comment>
<comment type="similarity">
    <text evidence="3">Belongs to the CobD/CbiB family.</text>
</comment>
<dbReference type="Pfam" id="PF03186">
    <property type="entry name" value="CobD_Cbib"/>
    <property type="match status" value="1"/>
</dbReference>
<keyword evidence="7 9" id="KW-1133">Transmembrane helix</keyword>
<evidence type="ECO:0000256" key="4">
    <source>
        <dbReference type="ARBA" id="ARBA00022475"/>
    </source>
</evidence>
<accession>A0A1J5QHE1</accession>
<keyword evidence="4" id="KW-1003">Cell membrane</keyword>
<dbReference type="PANTHER" id="PTHR34308:SF1">
    <property type="entry name" value="COBALAMIN BIOSYNTHESIS PROTEIN CBIB"/>
    <property type="match status" value="1"/>
</dbReference>
<evidence type="ECO:0000256" key="6">
    <source>
        <dbReference type="ARBA" id="ARBA00022692"/>
    </source>
</evidence>
<proteinExistence type="inferred from homology"/>
<feature type="transmembrane region" description="Helical" evidence="9">
    <location>
        <begin position="280"/>
        <end position="301"/>
    </location>
</feature>
<evidence type="ECO:0000313" key="10">
    <source>
        <dbReference type="EMBL" id="OIQ82926.1"/>
    </source>
</evidence>
<comment type="caution">
    <text evidence="10">The sequence shown here is derived from an EMBL/GenBank/DDBJ whole genome shotgun (WGS) entry which is preliminary data.</text>
</comment>
<name>A0A1J5QHE1_9ZZZZ</name>
<feature type="transmembrane region" description="Helical" evidence="9">
    <location>
        <begin position="149"/>
        <end position="170"/>
    </location>
</feature>
<dbReference type="EMBL" id="MLJW01000753">
    <property type="protein sequence ID" value="OIQ82926.1"/>
    <property type="molecule type" value="Genomic_DNA"/>
</dbReference>
<sequence>MSLFALLAALALAYYRPLPRKDWLRSLFAPYAGVLERNFNDGQARHGVIAGMLAVLLPVLIVAAAGIALAEINPLLGLAWDIGVLYVILRFGRFGSPAEGIANALRAQNLEGARAELATWQACETGAYTSEEVARVGIEATLRHAHHDLFAPLFWFLLLGPAGALLYRLAYLLKNAWSEQHDDFGHFPQRLFDWLDWLPARFTAGCFAVVGDFEDAVYCWRTQAALWPSEAIGIILASGAGALGVRLGEPLTADGMLQYRPELGLGDVADADYLSSAVGLVWRVLVLMAGLLLMMTFAHWLGS</sequence>
<dbReference type="AlphaFoldDB" id="A0A1J5QHE1"/>
<feature type="transmembrane region" description="Helical" evidence="9">
    <location>
        <begin position="48"/>
        <end position="68"/>
    </location>
</feature>
<evidence type="ECO:0000256" key="9">
    <source>
        <dbReference type="SAM" id="Phobius"/>
    </source>
</evidence>
<dbReference type="GO" id="GO:0009236">
    <property type="term" value="P:cobalamin biosynthetic process"/>
    <property type="evidence" value="ECO:0007669"/>
    <property type="project" value="UniProtKB-UniPathway"/>
</dbReference>
<dbReference type="HAMAP" id="MF_00024">
    <property type="entry name" value="CobD_CbiB"/>
    <property type="match status" value="1"/>
</dbReference>
<dbReference type="UniPathway" id="UPA00148"/>
<comment type="pathway">
    <text evidence="2">Cofactor biosynthesis; adenosylcobalamin biosynthesis.</text>
</comment>
<evidence type="ECO:0000256" key="5">
    <source>
        <dbReference type="ARBA" id="ARBA00022573"/>
    </source>
</evidence>
<evidence type="ECO:0000256" key="7">
    <source>
        <dbReference type="ARBA" id="ARBA00022989"/>
    </source>
</evidence>
<dbReference type="GO" id="GO:0005886">
    <property type="term" value="C:plasma membrane"/>
    <property type="evidence" value="ECO:0007669"/>
    <property type="project" value="UniProtKB-SubCell"/>
</dbReference>
<dbReference type="NCBIfam" id="NF005792">
    <property type="entry name" value="PRK07630.1"/>
    <property type="match status" value="1"/>
</dbReference>
<keyword evidence="5" id="KW-0169">Cobalamin biosynthesis</keyword>
<dbReference type="PANTHER" id="PTHR34308">
    <property type="entry name" value="COBALAMIN BIOSYNTHESIS PROTEIN CBIB"/>
    <property type="match status" value="1"/>
</dbReference>
<keyword evidence="6 9" id="KW-0812">Transmembrane</keyword>
<organism evidence="10">
    <name type="scientific">mine drainage metagenome</name>
    <dbReference type="NCBI Taxonomy" id="410659"/>
    <lineage>
        <taxon>unclassified sequences</taxon>
        <taxon>metagenomes</taxon>
        <taxon>ecological metagenomes</taxon>
    </lineage>
</organism>
<evidence type="ECO:0000256" key="2">
    <source>
        <dbReference type="ARBA" id="ARBA00004953"/>
    </source>
</evidence>
<dbReference type="InterPro" id="IPR004485">
    <property type="entry name" value="Cobalamin_biosynth_CobD/CbiB"/>
</dbReference>
<reference evidence="10" key="1">
    <citation type="submission" date="2016-10" db="EMBL/GenBank/DDBJ databases">
        <title>Sequence of Gallionella enrichment culture.</title>
        <authorList>
            <person name="Poehlein A."/>
            <person name="Muehling M."/>
            <person name="Daniel R."/>
        </authorList>
    </citation>
    <scope>NUCLEOTIDE SEQUENCE</scope>
</reference>